<dbReference type="AlphaFoldDB" id="A0A1H2M917"/>
<dbReference type="EMBL" id="LT629799">
    <property type="protein sequence ID" value="SDU89604.1"/>
    <property type="molecule type" value="Genomic_DNA"/>
</dbReference>
<dbReference type="Pfam" id="PF11829">
    <property type="entry name" value="DUF3349"/>
    <property type="match status" value="1"/>
</dbReference>
<organism evidence="1 2">
    <name type="scientific">Microlunatus sagamiharensis</name>
    <dbReference type="NCBI Taxonomy" id="546874"/>
    <lineage>
        <taxon>Bacteria</taxon>
        <taxon>Bacillati</taxon>
        <taxon>Actinomycetota</taxon>
        <taxon>Actinomycetes</taxon>
        <taxon>Propionibacteriales</taxon>
        <taxon>Propionibacteriaceae</taxon>
        <taxon>Microlunatus</taxon>
    </lineage>
</organism>
<accession>A0A1H2M917</accession>
<sequence length="121" mass="13181">MTTTGTDQAQDPRNVALRVLHWLEAGYPDGIPRQDRFPLVALLRRRLTDEQTRQIAADLTAPGAVETRGDDPITADEIERLVERQLRESPSPEDVARVSARLAAGGWPLADSLDGPAGEDG</sequence>
<dbReference type="InterPro" id="IPR021784">
    <property type="entry name" value="DUF3349"/>
</dbReference>
<dbReference type="RefSeq" id="WP_091073977.1">
    <property type="nucleotide sequence ID" value="NZ_LT629799.1"/>
</dbReference>
<dbReference type="STRING" id="546874.SAMN04488544_1601"/>
<dbReference type="OrthoDB" id="4350726at2"/>
<reference evidence="2" key="1">
    <citation type="submission" date="2016-10" db="EMBL/GenBank/DDBJ databases">
        <authorList>
            <person name="Varghese N."/>
            <person name="Submissions S."/>
        </authorList>
    </citation>
    <scope>NUCLEOTIDE SEQUENCE [LARGE SCALE GENOMIC DNA]</scope>
    <source>
        <strain evidence="2">DSM 21743</strain>
    </source>
</reference>
<protein>
    <recommendedName>
        <fullName evidence="3">DUF3349 domain-containing protein</fullName>
    </recommendedName>
</protein>
<dbReference type="Gene3D" id="6.10.140.2080">
    <property type="match status" value="1"/>
</dbReference>
<evidence type="ECO:0000313" key="2">
    <source>
        <dbReference type="Proteomes" id="UP000198825"/>
    </source>
</evidence>
<gene>
    <name evidence="1" type="ORF">SAMN04488544_1601</name>
</gene>
<evidence type="ECO:0000313" key="1">
    <source>
        <dbReference type="EMBL" id="SDU89604.1"/>
    </source>
</evidence>
<evidence type="ECO:0008006" key="3">
    <source>
        <dbReference type="Google" id="ProtNLM"/>
    </source>
</evidence>
<dbReference type="Gene3D" id="1.10.10.2390">
    <property type="match status" value="1"/>
</dbReference>
<dbReference type="Proteomes" id="UP000198825">
    <property type="component" value="Chromosome I"/>
</dbReference>
<keyword evidence="2" id="KW-1185">Reference proteome</keyword>
<name>A0A1H2M917_9ACTN</name>
<proteinExistence type="predicted"/>